<accession>A0A6N1VBA6</accession>
<evidence type="ECO:0000313" key="1">
    <source>
        <dbReference type="EMBL" id="QKV17948.1"/>
    </source>
</evidence>
<dbReference type="Gene3D" id="3.40.50.10320">
    <property type="entry name" value="LmbE-like"/>
    <property type="match status" value="1"/>
</dbReference>
<gene>
    <name evidence="1" type="ORF">HTY61_05480</name>
</gene>
<proteinExistence type="predicted"/>
<dbReference type="Pfam" id="PF02585">
    <property type="entry name" value="PIG-L"/>
    <property type="match status" value="1"/>
</dbReference>
<protein>
    <submittedName>
        <fullName evidence="1">PIG-L family deacetylase</fullName>
    </submittedName>
</protein>
<dbReference type="InterPro" id="IPR024078">
    <property type="entry name" value="LmbE-like_dom_sf"/>
</dbReference>
<evidence type="ECO:0000313" key="2">
    <source>
        <dbReference type="Proteomes" id="UP000509367"/>
    </source>
</evidence>
<dbReference type="InterPro" id="IPR003737">
    <property type="entry name" value="GlcNAc_PI_deacetylase-related"/>
</dbReference>
<keyword evidence="2" id="KW-1185">Reference proteome</keyword>
<dbReference type="EMBL" id="CP054836">
    <property type="protein sequence ID" value="QKV17948.1"/>
    <property type="molecule type" value="Genomic_DNA"/>
</dbReference>
<dbReference type="KEGG" id="orm:HTY61_05480"/>
<dbReference type="SUPFAM" id="SSF102588">
    <property type="entry name" value="LmbE-like"/>
    <property type="match status" value="1"/>
</dbReference>
<sequence length="240" mass="27216">MTPLNLVPDGRGLDVLCLGAHSDDIEIGLGGTILSLLEAGAIRSIRWCVLSAIGQRELEAERSARDFLGEACETKILLGKFEDTYFPDQSRAIKEWMLNLRQGYDPDLVFTHSRTDAHQDHREVSALTWNVFRNNMIMEYEIPKWDGDLGQPNFYFPLSADAVERKIEYLDRNFGSQRSKDWFDAETFRGLARLRGMECRAPERYAEAFTIRKVVLCAGVGAAHEDAKSGEHEHRLPEPA</sequence>
<dbReference type="AlphaFoldDB" id="A0A6N1VBA6"/>
<reference evidence="1 2" key="1">
    <citation type="submission" date="2020-06" db="EMBL/GenBank/DDBJ databases">
        <title>Oricola thermophila sp. nov. isolated from a tidal sediments.</title>
        <authorList>
            <person name="Kwon K.K."/>
            <person name="Yang S.-H."/>
            <person name="Park M.-J."/>
        </authorList>
    </citation>
    <scope>NUCLEOTIDE SEQUENCE [LARGE SCALE GENOMIC DNA]</scope>
    <source>
        <strain evidence="1 2">MEBiC13590</strain>
    </source>
</reference>
<dbReference type="Proteomes" id="UP000509367">
    <property type="component" value="Chromosome"/>
</dbReference>
<name>A0A6N1VBA6_9HYPH</name>
<organism evidence="1 2">
    <name type="scientific">Oricola thermophila</name>
    <dbReference type="NCBI Taxonomy" id="2742145"/>
    <lineage>
        <taxon>Bacteria</taxon>
        <taxon>Pseudomonadati</taxon>
        <taxon>Pseudomonadota</taxon>
        <taxon>Alphaproteobacteria</taxon>
        <taxon>Hyphomicrobiales</taxon>
        <taxon>Ahrensiaceae</taxon>
        <taxon>Oricola</taxon>
    </lineage>
</organism>